<dbReference type="EMBL" id="CP144752">
    <property type="protein sequence ID" value="WVZ90275.1"/>
    <property type="molecule type" value="Genomic_DNA"/>
</dbReference>
<evidence type="ECO:0000256" key="1">
    <source>
        <dbReference type="SAM" id="MobiDB-lite"/>
    </source>
</evidence>
<organism evidence="2 3">
    <name type="scientific">Paspalum notatum var. saurae</name>
    <dbReference type="NCBI Taxonomy" id="547442"/>
    <lineage>
        <taxon>Eukaryota</taxon>
        <taxon>Viridiplantae</taxon>
        <taxon>Streptophyta</taxon>
        <taxon>Embryophyta</taxon>
        <taxon>Tracheophyta</taxon>
        <taxon>Spermatophyta</taxon>
        <taxon>Magnoliopsida</taxon>
        <taxon>Liliopsida</taxon>
        <taxon>Poales</taxon>
        <taxon>Poaceae</taxon>
        <taxon>PACMAD clade</taxon>
        <taxon>Panicoideae</taxon>
        <taxon>Andropogonodae</taxon>
        <taxon>Paspaleae</taxon>
        <taxon>Paspalinae</taxon>
        <taxon>Paspalum</taxon>
    </lineage>
</organism>
<keyword evidence="3" id="KW-1185">Reference proteome</keyword>
<protein>
    <submittedName>
        <fullName evidence="2">Uncharacterized protein</fullName>
    </submittedName>
</protein>
<dbReference type="Proteomes" id="UP001341281">
    <property type="component" value="Chromosome 08"/>
</dbReference>
<accession>A0AAQ3UHH1</accession>
<evidence type="ECO:0000313" key="3">
    <source>
        <dbReference type="Proteomes" id="UP001341281"/>
    </source>
</evidence>
<evidence type="ECO:0000313" key="2">
    <source>
        <dbReference type="EMBL" id="WVZ90275.1"/>
    </source>
</evidence>
<gene>
    <name evidence="2" type="ORF">U9M48_036588</name>
</gene>
<reference evidence="2 3" key="1">
    <citation type="submission" date="2024-02" db="EMBL/GenBank/DDBJ databases">
        <title>High-quality chromosome-scale genome assembly of Pensacola bahiagrass (Paspalum notatum Flugge var. saurae).</title>
        <authorList>
            <person name="Vega J.M."/>
            <person name="Podio M."/>
            <person name="Orjuela J."/>
            <person name="Siena L.A."/>
            <person name="Pessino S.C."/>
            <person name="Combes M.C."/>
            <person name="Mariac C."/>
            <person name="Albertini E."/>
            <person name="Pupilli F."/>
            <person name="Ortiz J.P.A."/>
            <person name="Leblanc O."/>
        </authorList>
    </citation>
    <scope>NUCLEOTIDE SEQUENCE [LARGE SCALE GENOMIC DNA]</scope>
    <source>
        <strain evidence="2">R1</strain>
        <tissue evidence="2">Leaf</tissue>
    </source>
</reference>
<name>A0AAQ3UHH1_PASNO</name>
<feature type="region of interest" description="Disordered" evidence="1">
    <location>
        <begin position="288"/>
        <end position="338"/>
    </location>
</feature>
<sequence>MMNRIMLPPVAWLKSVKRYPTSHSAPDVPSEATTSNKVQPRLQHLPTERASGFMRPSSCGQMVYRLYSILNGQPTEELALRRRLHLPDDPLQPLRSCPEKLLPLRVNELQDVFRCSESRKEVGCLRGENRLFAKVRRPAMDKFLPFPPLSLLITLSTRNRKSTFLSLEADNGSSRYLIGNAALLAGRYPPNRLNGKKGNKFFFHKTFRYQSQLQKNLLYLAAIADAQPQTAVSRPQMVPPGASPGVGQYMSQVPMFPPRTPLTPQQMQEQQLQQQQAQLLNFSSQMVGRPGMVNGMPQSLQAQPPAAVSRQDAGGAASEPSGTESHRSTGGDNDAGSD</sequence>
<proteinExistence type="predicted"/>
<dbReference type="AlphaFoldDB" id="A0AAQ3UHH1"/>